<dbReference type="Gene3D" id="2.60.40.1120">
    <property type="entry name" value="Carboxypeptidase-like, regulatory domain"/>
    <property type="match status" value="1"/>
</dbReference>
<evidence type="ECO:0000259" key="4">
    <source>
        <dbReference type="Pfam" id="PF14686"/>
    </source>
</evidence>
<dbReference type="InterPro" id="IPR051850">
    <property type="entry name" value="Polysacch_Lyase_4"/>
</dbReference>
<dbReference type="InterPro" id="IPR014718">
    <property type="entry name" value="GH-type_carb-bd"/>
</dbReference>
<dbReference type="InterPro" id="IPR029413">
    <property type="entry name" value="RG-lyase_II"/>
</dbReference>
<protein>
    <recommendedName>
        <fullName evidence="7">Rhamnogalacturonan endolyase</fullName>
    </recommendedName>
</protein>
<feature type="chain" id="PRO_5014983841" description="Rhamnogalacturonan endolyase" evidence="2">
    <location>
        <begin position="24"/>
        <end position="730"/>
    </location>
</feature>
<feature type="domain" description="Rhamnogalacturonan lyase" evidence="3">
    <location>
        <begin position="474"/>
        <end position="678"/>
    </location>
</feature>
<proteinExistence type="predicted"/>
<keyword evidence="1" id="KW-0325">Glycoprotein</keyword>
<dbReference type="Pfam" id="PF14683">
    <property type="entry name" value="CBM-like"/>
    <property type="match status" value="1"/>
</dbReference>
<evidence type="ECO:0000313" key="5">
    <source>
        <dbReference type="EMBL" id="SPE30720.1"/>
    </source>
</evidence>
<evidence type="ECO:0000259" key="3">
    <source>
        <dbReference type="Pfam" id="PF14683"/>
    </source>
</evidence>
<gene>
    <name evidence="5" type="ORF">SBA5_80089</name>
</gene>
<organism evidence="5 6">
    <name type="scientific">Candidatus Sulfuritelmatomonas gaucii</name>
    <dbReference type="NCBI Taxonomy" id="2043161"/>
    <lineage>
        <taxon>Bacteria</taxon>
        <taxon>Pseudomonadati</taxon>
        <taxon>Acidobacteriota</taxon>
        <taxon>Terriglobia</taxon>
        <taxon>Terriglobales</taxon>
        <taxon>Acidobacteriaceae</taxon>
        <taxon>Candidatus Sulfuritelmatomonas</taxon>
    </lineage>
</organism>
<evidence type="ECO:0008006" key="7">
    <source>
        <dbReference type="Google" id="ProtNLM"/>
    </source>
</evidence>
<accession>A0A2N9M5P6</accession>
<dbReference type="CDD" id="cd10316">
    <property type="entry name" value="RGL4_M"/>
    <property type="match status" value="1"/>
</dbReference>
<sequence length="730" mass="78585">MNKQFLPLAVVLALALAAVPAFAATPLTINTTTSTCGGRTAGTVWEINNGALDICFYPAHASIIDMTPNGTSDNLVDQTQTGGGVPKGFYMDNAGFGNPPGVPGYDLTDFYLDWWVTYPSGTGNSYTYSEHWIVTPYDPGVHVYFVADHATTDATGSIGQVQWVFRLDQNKFNNLYMANEDLSNPGPVQLGPMPTYAEYFGTVNPDGLGAADPGRAVQDATADMHGYGTGPWSAFPPIAPGFGRQFGDKYDYSGYSYLNLCHGVYGSQYGAWVVFPSNESLVGGPTKQNLLFTGNLNMIEAFSNHLDNNISDITPSGTASHRLFGPFYVRFNKLGGFLRTPTAMYWDAVLFGELSGLLYDHENDLLASGYVPSTARGDVDVQVNGVAGPPKTAWAVLSDPGRNFQYSTGAQYWIDISRGGAGRFRGVIPGTYRLSVYDLGHWGELRQENVVVNADQVTVVPTMSFVHEDFGESVWNIGIPDRSSHEFLHGQDAQGHDDRQFWGNWNYWADFAANQGAVVYNATSGPAGPATNDLTKWNYNHWKSFDPSLFGGYFCNAADDTTDGYTCIIPSYVASLTGATGKNGVGTPLPPWTVNFATPSDVTNYANGYVVISVSLAATEASYIATLNGQQLIWSNVNKSDAAVRSGFSGYTQWMAFQWPASALNPAGENNVLTIGVSQPQGDEDDALRLELTNTSAAPSVRGWNDYSFVTAGSTGGSVTVAPNDAVPNP</sequence>
<dbReference type="PANTHER" id="PTHR32018">
    <property type="entry name" value="RHAMNOGALACTURONATE LYASE FAMILY PROTEIN"/>
    <property type="match status" value="1"/>
</dbReference>
<keyword evidence="2" id="KW-0732">Signal</keyword>
<dbReference type="AlphaFoldDB" id="A0A2N9M5P6"/>
<dbReference type="GO" id="GO:0030246">
    <property type="term" value="F:carbohydrate binding"/>
    <property type="evidence" value="ECO:0007669"/>
    <property type="project" value="InterPro"/>
</dbReference>
<dbReference type="InterPro" id="IPR029411">
    <property type="entry name" value="RG-lyase_III"/>
</dbReference>
<reference evidence="6" key="1">
    <citation type="submission" date="2018-02" db="EMBL/GenBank/DDBJ databases">
        <authorList>
            <person name="Hausmann B."/>
        </authorList>
    </citation>
    <scope>NUCLEOTIDE SEQUENCE [LARGE SCALE GENOMIC DNA]</scope>
    <source>
        <strain evidence="6">Peat soil MAG SbA5</strain>
    </source>
</reference>
<evidence type="ECO:0000256" key="2">
    <source>
        <dbReference type="SAM" id="SignalP"/>
    </source>
</evidence>
<dbReference type="PANTHER" id="PTHR32018:SF9">
    <property type="entry name" value="RHAMNOGALACTURONATE LYASE B"/>
    <property type="match status" value="1"/>
</dbReference>
<name>A0A2N9M5P6_9BACT</name>
<dbReference type="Proteomes" id="UP000239735">
    <property type="component" value="Unassembled WGS sequence"/>
</dbReference>
<dbReference type="Pfam" id="PF14686">
    <property type="entry name" value="fn3_3"/>
    <property type="match status" value="1"/>
</dbReference>
<evidence type="ECO:0000256" key="1">
    <source>
        <dbReference type="ARBA" id="ARBA00023180"/>
    </source>
</evidence>
<feature type="domain" description="Rhamnogalacturonan lyase" evidence="4">
    <location>
        <begin position="392"/>
        <end position="458"/>
    </location>
</feature>
<dbReference type="EMBL" id="OKRB01000141">
    <property type="protein sequence ID" value="SPE30720.1"/>
    <property type="molecule type" value="Genomic_DNA"/>
</dbReference>
<evidence type="ECO:0000313" key="6">
    <source>
        <dbReference type="Proteomes" id="UP000239735"/>
    </source>
</evidence>
<dbReference type="Gene3D" id="2.70.98.10">
    <property type="match status" value="1"/>
</dbReference>
<feature type="signal peptide" evidence="2">
    <location>
        <begin position="1"/>
        <end position="23"/>
    </location>
</feature>